<evidence type="ECO:0000313" key="10">
    <source>
        <dbReference type="Proteomes" id="UP000321595"/>
    </source>
</evidence>
<dbReference type="GO" id="GO:0008097">
    <property type="term" value="F:5S rRNA binding"/>
    <property type="evidence" value="ECO:0007669"/>
    <property type="project" value="TreeGrafter"/>
</dbReference>
<dbReference type="InterPro" id="IPR005484">
    <property type="entry name" value="Ribosomal_uL18_bac/plant/anim"/>
</dbReference>
<organism evidence="9 10">
    <name type="scientific">Microvenator marinus</name>
    <dbReference type="NCBI Taxonomy" id="2600177"/>
    <lineage>
        <taxon>Bacteria</taxon>
        <taxon>Deltaproteobacteria</taxon>
        <taxon>Bradymonadales</taxon>
        <taxon>Microvenatoraceae</taxon>
        <taxon>Microvenator</taxon>
    </lineage>
</organism>
<dbReference type="EMBL" id="CP042467">
    <property type="protein sequence ID" value="QED28789.1"/>
    <property type="molecule type" value="Genomic_DNA"/>
</dbReference>
<dbReference type="InterPro" id="IPR004389">
    <property type="entry name" value="Ribosomal_uL18_bac-type"/>
</dbReference>
<keyword evidence="2 7" id="KW-0699">rRNA-binding</keyword>
<reference evidence="9 10" key="1">
    <citation type="submission" date="2019-08" db="EMBL/GenBank/DDBJ databases">
        <authorList>
            <person name="Liang Q."/>
        </authorList>
    </citation>
    <scope>NUCLEOTIDE SEQUENCE [LARGE SCALE GENOMIC DNA]</scope>
    <source>
        <strain evidence="9 10">V1718</strain>
    </source>
</reference>
<dbReference type="AlphaFoldDB" id="A0A5B8XZF7"/>
<evidence type="ECO:0000256" key="5">
    <source>
        <dbReference type="ARBA" id="ARBA00023274"/>
    </source>
</evidence>
<dbReference type="RefSeq" id="WP_146961534.1">
    <property type="nucleotide sequence ID" value="NZ_CP042467.1"/>
</dbReference>
<keyword evidence="10" id="KW-1185">Reference proteome</keyword>
<dbReference type="PANTHER" id="PTHR12899:SF3">
    <property type="entry name" value="LARGE RIBOSOMAL SUBUNIT PROTEIN UL18M"/>
    <property type="match status" value="1"/>
</dbReference>
<keyword evidence="3 7" id="KW-0694">RNA-binding</keyword>
<comment type="function">
    <text evidence="7">This is one of the proteins that bind and probably mediate the attachment of the 5S RNA into the large ribosomal subunit, where it forms part of the central protuberance.</text>
</comment>
<sequence>MLSKNERKDGRLRRKRRIRKKVTGTQARPRLTVFRSNRHIYCQVVDDVTGSTLVSASTKDAEVASALDGKDKSEQAKEVGKALASRALGKGIDSVVFDRNGYIYHGRVAAVAEGAREGGLQF</sequence>
<dbReference type="CDD" id="cd00432">
    <property type="entry name" value="Ribosomal_L18_L5e"/>
    <property type="match status" value="1"/>
</dbReference>
<comment type="subunit">
    <text evidence="7">Part of the 50S ribosomal subunit; part of the 5S rRNA/L5/L18/L25 subcomplex. Contacts the 5S and 23S rRNAs.</text>
</comment>
<feature type="compositionally biased region" description="Basic residues" evidence="8">
    <location>
        <begin position="10"/>
        <end position="22"/>
    </location>
</feature>
<dbReference type="FunFam" id="3.30.420.100:FF:000001">
    <property type="entry name" value="50S ribosomal protein L18"/>
    <property type="match status" value="1"/>
</dbReference>
<dbReference type="Pfam" id="PF00861">
    <property type="entry name" value="Ribosomal_L18p"/>
    <property type="match status" value="1"/>
</dbReference>
<evidence type="ECO:0000313" key="9">
    <source>
        <dbReference type="EMBL" id="QED28789.1"/>
    </source>
</evidence>
<evidence type="ECO:0000256" key="8">
    <source>
        <dbReference type="SAM" id="MobiDB-lite"/>
    </source>
</evidence>
<dbReference type="HAMAP" id="MF_01337_B">
    <property type="entry name" value="Ribosomal_uL18_B"/>
    <property type="match status" value="1"/>
</dbReference>
<dbReference type="KEGG" id="bbae:FRD01_16395"/>
<feature type="region of interest" description="Disordered" evidence="8">
    <location>
        <begin position="1"/>
        <end position="24"/>
    </location>
</feature>
<dbReference type="GO" id="GO:0003735">
    <property type="term" value="F:structural constituent of ribosome"/>
    <property type="evidence" value="ECO:0007669"/>
    <property type="project" value="InterPro"/>
</dbReference>
<dbReference type="GO" id="GO:0022625">
    <property type="term" value="C:cytosolic large ribosomal subunit"/>
    <property type="evidence" value="ECO:0007669"/>
    <property type="project" value="TreeGrafter"/>
</dbReference>
<dbReference type="PANTHER" id="PTHR12899">
    <property type="entry name" value="39S RIBOSOMAL PROTEIN L18, MITOCHONDRIAL"/>
    <property type="match status" value="1"/>
</dbReference>
<dbReference type="InterPro" id="IPR057268">
    <property type="entry name" value="Ribosomal_L18"/>
</dbReference>
<keyword evidence="5 7" id="KW-0687">Ribonucleoprotein</keyword>
<evidence type="ECO:0000256" key="3">
    <source>
        <dbReference type="ARBA" id="ARBA00022884"/>
    </source>
</evidence>
<protein>
    <recommendedName>
        <fullName evidence="6 7">Large ribosomal subunit protein uL18</fullName>
    </recommendedName>
</protein>
<name>A0A5B8XZF7_9DELT</name>
<evidence type="ECO:0000256" key="7">
    <source>
        <dbReference type="HAMAP-Rule" id="MF_01337"/>
    </source>
</evidence>
<evidence type="ECO:0000256" key="2">
    <source>
        <dbReference type="ARBA" id="ARBA00022730"/>
    </source>
</evidence>
<comment type="similarity">
    <text evidence="1 7">Belongs to the universal ribosomal protein uL18 family.</text>
</comment>
<evidence type="ECO:0000256" key="4">
    <source>
        <dbReference type="ARBA" id="ARBA00022980"/>
    </source>
</evidence>
<accession>A0A5B8XZF7</accession>
<evidence type="ECO:0000256" key="6">
    <source>
        <dbReference type="ARBA" id="ARBA00035197"/>
    </source>
</evidence>
<dbReference type="OrthoDB" id="9810939at2"/>
<evidence type="ECO:0000256" key="1">
    <source>
        <dbReference type="ARBA" id="ARBA00007116"/>
    </source>
</evidence>
<dbReference type="GO" id="GO:0006412">
    <property type="term" value="P:translation"/>
    <property type="evidence" value="ECO:0007669"/>
    <property type="project" value="UniProtKB-UniRule"/>
</dbReference>
<dbReference type="SUPFAM" id="SSF53137">
    <property type="entry name" value="Translational machinery components"/>
    <property type="match status" value="1"/>
</dbReference>
<dbReference type="Proteomes" id="UP000321595">
    <property type="component" value="Chromosome"/>
</dbReference>
<proteinExistence type="inferred from homology"/>
<keyword evidence="4 7" id="KW-0689">Ribosomal protein</keyword>
<dbReference type="Gene3D" id="3.30.420.100">
    <property type="match status" value="1"/>
</dbReference>
<gene>
    <name evidence="7" type="primary">rplR</name>
    <name evidence="9" type="ORF">FRD01_16395</name>
</gene>
<dbReference type="NCBIfam" id="TIGR00060">
    <property type="entry name" value="L18_bact"/>
    <property type="match status" value="1"/>
</dbReference>